<comment type="caution">
    <text evidence="8">The sequence shown here is derived from an EMBL/GenBank/DDBJ whole genome shotgun (WGS) entry which is preliminary data.</text>
</comment>
<dbReference type="PANTHER" id="PTHR43413">
    <property type="entry name" value="TRANSCRIPTIONAL REGULATOR, ASNC FAMILY"/>
    <property type="match status" value="1"/>
</dbReference>
<comment type="pathway">
    <text evidence="2">Porphyrin-containing compound metabolism.</text>
</comment>
<dbReference type="PATRIC" id="fig|80878.5.peg.3748"/>
<evidence type="ECO:0000259" key="7">
    <source>
        <dbReference type="Pfam" id="PF22451"/>
    </source>
</evidence>
<gene>
    <name evidence="8" type="ORF">RP29_18870</name>
</gene>
<dbReference type="InterPro" id="IPR040523">
    <property type="entry name" value="AsnC_trans_reg2"/>
</dbReference>
<evidence type="ECO:0000259" key="6">
    <source>
        <dbReference type="Pfam" id="PF17805"/>
    </source>
</evidence>
<evidence type="ECO:0000256" key="4">
    <source>
        <dbReference type="ARBA" id="ARBA00023471"/>
    </source>
</evidence>
<dbReference type="Pfam" id="PF22451">
    <property type="entry name" value="NirdL-like_HTH"/>
    <property type="match status" value="1"/>
</dbReference>
<dbReference type="EC" id="4.1.1.111" evidence="4"/>
<evidence type="ECO:0000256" key="5">
    <source>
        <dbReference type="ARBA" id="ARBA00048470"/>
    </source>
</evidence>
<evidence type="ECO:0000313" key="9">
    <source>
        <dbReference type="Proteomes" id="UP000032566"/>
    </source>
</evidence>
<organism evidence="8 9">
    <name type="scientific">Acidovorax temperans</name>
    <dbReference type="NCBI Taxonomy" id="80878"/>
    <lineage>
        <taxon>Bacteria</taxon>
        <taxon>Pseudomonadati</taxon>
        <taxon>Pseudomonadota</taxon>
        <taxon>Betaproteobacteria</taxon>
        <taxon>Burkholderiales</taxon>
        <taxon>Comamonadaceae</taxon>
        <taxon>Acidovorax</taxon>
    </lineage>
</organism>
<name>A0A0D7K4P3_9BURK</name>
<evidence type="ECO:0000256" key="1">
    <source>
        <dbReference type="ARBA" id="ARBA00023239"/>
    </source>
</evidence>
<evidence type="ECO:0000256" key="2">
    <source>
        <dbReference type="ARBA" id="ARBA00023444"/>
    </source>
</evidence>
<protein>
    <recommendedName>
        <fullName evidence="4">siroheme decarboxylase</fullName>
        <ecNumber evidence="4">4.1.1.111</ecNumber>
    </recommendedName>
</protein>
<dbReference type="InterPro" id="IPR050684">
    <property type="entry name" value="HTH-Siroheme_Decarb"/>
</dbReference>
<comment type="similarity">
    <text evidence="3">Belongs to the Ahb/Nir family.</text>
</comment>
<dbReference type="RefSeq" id="WP_044402398.1">
    <property type="nucleotide sequence ID" value="NZ_JAFMZA010000022.1"/>
</dbReference>
<dbReference type="EMBL" id="JXYQ01000078">
    <property type="protein sequence ID" value="KJA08979.1"/>
    <property type="molecule type" value="Genomic_DNA"/>
</dbReference>
<dbReference type="InterPro" id="IPR053953">
    <property type="entry name" value="NirdL-like_HTH"/>
</dbReference>
<dbReference type="Proteomes" id="UP000032566">
    <property type="component" value="Unassembled WGS sequence"/>
</dbReference>
<evidence type="ECO:0000256" key="3">
    <source>
        <dbReference type="ARBA" id="ARBA00023457"/>
    </source>
</evidence>
<dbReference type="PANTHER" id="PTHR43413:SF1">
    <property type="entry name" value="SIROHEME DECARBOXYLASE NIRL SUBUNIT"/>
    <property type="match status" value="1"/>
</dbReference>
<reference evidence="8 9" key="1">
    <citation type="submission" date="2014-12" db="EMBL/GenBank/DDBJ databases">
        <title>Isolation of bacteria from lake water.</title>
        <authorList>
            <person name="Sheng K.-Y."/>
            <person name="Chin P.-S."/>
            <person name="Chan K.-G."/>
            <person name="Tan G.S."/>
        </authorList>
    </citation>
    <scope>NUCLEOTIDE SEQUENCE [LARGE SCALE GENOMIC DNA]</scope>
    <source>
        <strain evidence="8 9">KY4</strain>
    </source>
</reference>
<proteinExistence type="inferred from homology"/>
<comment type="catalytic activity">
    <reaction evidence="5">
        <text>siroheme + 2 H(+) = 12,18-didecarboxysiroheme + 2 CO2</text>
        <dbReference type="Rhea" id="RHEA:19093"/>
        <dbReference type="ChEBI" id="CHEBI:15378"/>
        <dbReference type="ChEBI" id="CHEBI:16526"/>
        <dbReference type="ChEBI" id="CHEBI:60052"/>
        <dbReference type="ChEBI" id="CHEBI:140497"/>
        <dbReference type="EC" id="4.1.1.111"/>
    </reaction>
</comment>
<dbReference type="STRING" id="80878.RP29_18870"/>
<keyword evidence="9" id="KW-1185">Reference proteome</keyword>
<dbReference type="OrthoDB" id="9806536at2"/>
<feature type="domain" description="Siroheme decarboxylase NirL-like HTH" evidence="7">
    <location>
        <begin position="7"/>
        <end position="53"/>
    </location>
</feature>
<dbReference type="AlphaFoldDB" id="A0A0D7K4P3"/>
<dbReference type="Gene3D" id="3.30.70.3460">
    <property type="match status" value="1"/>
</dbReference>
<keyword evidence="1" id="KW-0456">Lyase</keyword>
<dbReference type="GO" id="GO:0016829">
    <property type="term" value="F:lyase activity"/>
    <property type="evidence" value="ECO:0007669"/>
    <property type="project" value="UniProtKB-KW"/>
</dbReference>
<evidence type="ECO:0000313" key="8">
    <source>
        <dbReference type="EMBL" id="KJA08979.1"/>
    </source>
</evidence>
<feature type="domain" description="Siroheme decarboxylase AsnC-like ligand binding" evidence="6">
    <location>
        <begin position="63"/>
        <end position="151"/>
    </location>
</feature>
<sequence length="160" mass="17538">MALDAFDRALIAATQAGLPLVPRPYDAVGATLGVSGERVRQRLAELLHTGLVRRIGAVPHHYKLGFTANGMSVWDVADAEVDALARQVAQLPGVSHCYLRPRSLPVWPYNLFAMLHGRSRDEVAEQAAQLAQLLGPHCRQHDILYSSAVLKKTGLRLKED</sequence>
<dbReference type="Pfam" id="PF17805">
    <property type="entry name" value="AsnC_trans_reg2"/>
    <property type="match status" value="1"/>
</dbReference>
<accession>A0A0D7K4P3</accession>